<feature type="domain" description="OmpA-like" evidence="5">
    <location>
        <begin position="168"/>
        <end position="285"/>
    </location>
</feature>
<organism evidence="6 7">
    <name type="scientific">Bermanella marisrubri</name>
    <dbReference type="NCBI Taxonomy" id="207949"/>
    <lineage>
        <taxon>Bacteria</taxon>
        <taxon>Pseudomonadati</taxon>
        <taxon>Pseudomonadota</taxon>
        <taxon>Gammaproteobacteria</taxon>
        <taxon>Oceanospirillales</taxon>
        <taxon>Oceanospirillaceae</taxon>
        <taxon>Bermanella</taxon>
    </lineage>
</organism>
<sequence length="294" mass="33381">MKRILFLLYIACLANVSHGLVFQAEVEQTEWRLSPSIFECEFTQPIPNYGEAVFYHEAGEDLLFHLRTKKNLMGEGMAALHIEPPEWLPSQMAQDLGLVDVKNSSKPIRVDHDRANKMMQSLMQGLRPTFTRRARYDPSQSIRVAVSPARFNSFYNDYLGCVAGLLPVNFGQVSRSKVFFPGGGAALDKQARKKLDLIALYVKADPEVQAIYIDGHSDALGRRYNNRRLSEDRALKVNEYLIERGLDAEIITTRYHGERYPVASNATAAGRAQNRRVTIRLEKPDEELETSLDY</sequence>
<dbReference type="PROSITE" id="PS51123">
    <property type="entry name" value="OMPA_2"/>
    <property type="match status" value="1"/>
</dbReference>
<dbReference type="Proteomes" id="UP000004263">
    <property type="component" value="Unassembled WGS sequence"/>
</dbReference>
<keyword evidence="2 3" id="KW-0472">Membrane</keyword>
<dbReference type="PANTHER" id="PTHR30329">
    <property type="entry name" value="STATOR ELEMENT OF FLAGELLAR MOTOR COMPLEX"/>
    <property type="match status" value="1"/>
</dbReference>
<protein>
    <submittedName>
        <fullName evidence="6">Outer membrane protein and related peptidoglycan-associated (Lipo)protein</fullName>
    </submittedName>
</protein>
<evidence type="ECO:0000256" key="3">
    <source>
        <dbReference type="PROSITE-ProRule" id="PRU00473"/>
    </source>
</evidence>
<dbReference type="EMBL" id="AAQH01000001">
    <property type="protein sequence ID" value="EAT13781.1"/>
    <property type="molecule type" value="Genomic_DNA"/>
</dbReference>
<dbReference type="PRINTS" id="PR01021">
    <property type="entry name" value="OMPADOMAIN"/>
</dbReference>
<keyword evidence="7" id="KW-1185">Reference proteome</keyword>
<keyword evidence="4" id="KW-0732">Signal</keyword>
<evidence type="ECO:0000313" key="6">
    <source>
        <dbReference type="EMBL" id="EAT13781.1"/>
    </source>
</evidence>
<dbReference type="Gene3D" id="3.30.1330.60">
    <property type="entry name" value="OmpA-like domain"/>
    <property type="match status" value="1"/>
</dbReference>
<evidence type="ECO:0000256" key="2">
    <source>
        <dbReference type="ARBA" id="ARBA00023136"/>
    </source>
</evidence>
<proteinExistence type="predicted"/>
<dbReference type="RefSeq" id="WP_007017202.1">
    <property type="nucleotide sequence ID" value="NZ_CH724113.1"/>
</dbReference>
<dbReference type="PANTHER" id="PTHR30329:SF17">
    <property type="entry name" value="LIPOPROTEIN YFIB-RELATED"/>
    <property type="match status" value="1"/>
</dbReference>
<dbReference type="Gene3D" id="2.60.40.2540">
    <property type="match status" value="1"/>
</dbReference>
<comment type="caution">
    <text evidence="6">The sequence shown here is derived from an EMBL/GenBank/DDBJ whole genome shotgun (WGS) entry which is preliminary data.</text>
</comment>
<dbReference type="HOGENOM" id="CLU_069369_0_0_6"/>
<evidence type="ECO:0000256" key="1">
    <source>
        <dbReference type="ARBA" id="ARBA00004442"/>
    </source>
</evidence>
<comment type="subcellular location">
    <subcellularLocation>
        <location evidence="1">Cell outer membrane</location>
    </subcellularLocation>
</comment>
<dbReference type="PRINTS" id="PR01023">
    <property type="entry name" value="NAFLGMOTY"/>
</dbReference>
<dbReference type="InterPro" id="IPR006664">
    <property type="entry name" value="OMP_bac"/>
</dbReference>
<dbReference type="InterPro" id="IPR041544">
    <property type="entry name" value="MotY_N"/>
</dbReference>
<evidence type="ECO:0000259" key="5">
    <source>
        <dbReference type="PROSITE" id="PS51123"/>
    </source>
</evidence>
<dbReference type="AlphaFoldDB" id="Q1N611"/>
<reference evidence="6 7" key="1">
    <citation type="submission" date="2006-03" db="EMBL/GenBank/DDBJ databases">
        <authorList>
            <person name="Pinhassi J."/>
            <person name="Pedros-Alio C."/>
            <person name="Ferriera S."/>
            <person name="Johnson J."/>
            <person name="Kravitz S."/>
            <person name="Halpern A."/>
            <person name="Remington K."/>
            <person name="Beeson K."/>
            <person name="Tran B."/>
            <person name="Rogers Y.-H."/>
            <person name="Friedman R."/>
            <person name="Venter J.C."/>
        </authorList>
    </citation>
    <scope>NUCLEOTIDE SEQUENCE [LARGE SCALE GENOMIC DNA]</scope>
    <source>
        <strain evidence="6 7">RED65</strain>
    </source>
</reference>
<accession>Q1N611</accession>
<dbReference type="CDD" id="cd07185">
    <property type="entry name" value="OmpA_C-like"/>
    <property type="match status" value="1"/>
</dbReference>
<dbReference type="STRING" id="207949.RED65_10324"/>
<dbReference type="Pfam" id="PF00691">
    <property type="entry name" value="OmpA"/>
    <property type="match status" value="1"/>
</dbReference>
<dbReference type="SUPFAM" id="SSF103088">
    <property type="entry name" value="OmpA-like"/>
    <property type="match status" value="1"/>
</dbReference>
<dbReference type="Pfam" id="PF18393">
    <property type="entry name" value="MotY_N"/>
    <property type="match status" value="1"/>
</dbReference>
<evidence type="ECO:0000313" key="7">
    <source>
        <dbReference type="Proteomes" id="UP000004263"/>
    </source>
</evidence>
<name>Q1N611_9GAMM</name>
<dbReference type="InterPro" id="IPR050330">
    <property type="entry name" value="Bact_OuterMem_StrucFunc"/>
</dbReference>
<dbReference type="InterPro" id="IPR036737">
    <property type="entry name" value="OmpA-like_sf"/>
</dbReference>
<feature type="signal peptide" evidence="4">
    <location>
        <begin position="1"/>
        <end position="23"/>
    </location>
</feature>
<evidence type="ECO:0000256" key="4">
    <source>
        <dbReference type="SAM" id="SignalP"/>
    </source>
</evidence>
<feature type="chain" id="PRO_5004194592" evidence="4">
    <location>
        <begin position="24"/>
        <end position="294"/>
    </location>
</feature>
<gene>
    <name evidence="6" type="ORF">RED65_10324</name>
</gene>
<dbReference type="InterPro" id="IPR006665">
    <property type="entry name" value="OmpA-like"/>
</dbReference>
<dbReference type="GO" id="GO:0009279">
    <property type="term" value="C:cell outer membrane"/>
    <property type="evidence" value="ECO:0007669"/>
    <property type="project" value="UniProtKB-SubCell"/>
</dbReference>